<dbReference type="InterPro" id="IPR000904">
    <property type="entry name" value="Sec7_dom"/>
</dbReference>
<dbReference type="SMART" id="SM00222">
    <property type="entry name" value="Sec7"/>
    <property type="match status" value="1"/>
</dbReference>
<dbReference type="PANTHER" id="PTHR10663:SF388">
    <property type="entry name" value="GOLGI-SPECIFIC BREFELDIN A-RESISTANCE GUANINE NUCLEOTIDE EXCHANGE FACTOR 1"/>
    <property type="match status" value="1"/>
</dbReference>
<accession>A0A0D2NI47</accession>
<dbReference type="GO" id="GO:0005085">
    <property type="term" value="F:guanyl-nucleotide exchange factor activity"/>
    <property type="evidence" value="ECO:0007669"/>
    <property type="project" value="InterPro"/>
</dbReference>
<proteinExistence type="predicted"/>
<dbReference type="GO" id="GO:0016192">
    <property type="term" value="P:vesicle-mediated transport"/>
    <property type="evidence" value="ECO:0007669"/>
    <property type="project" value="UniProtKB-ARBA"/>
</dbReference>
<evidence type="ECO:0000256" key="1">
    <source>
        <dbReference type="SAM" id="MobiDB-lite"/>
    </source>
</evidence>
<evidence type="ECO:0000313" key="4">
    <source>
        <dbReference type="Proteomes" id="UP000054270"/>
    </source>
</evidence>
<dbReference type="PROSITE" id="PS50190">
    <property type="entry name" value="SEC7"/>
    <property type="match status" value="1"/>
</dbReference>
<dbReference type="OMA" id="CRDIRHH"/>
<dbReference type="EMBL" id="KN817587">
    <property type="protein sequence ID" value="KJA18604.1"/>
    <property type="molecule type" value="Genomic_DNA"/>
</dbReference>
<keyword evidence="4" id="KW-1185">Reference proteome</keyword>
<feature type="region of interest" description="Disordered" evidence="1">
    <location>
        <begin position="422"/>
        <end position="471"/>
    </location>
</feature>
<dbReference type="InterPro" id="IPR016024">
    <property type="entry name" value="ARM-type_fold"/>
</dbReference>
<gene>
    <name evidence="3" type="ORF">HYPSUDRAFT_69844</name>
</gene>
<dbReference type="Pfam" id="PF12783">
    <property type="entry name" value="Sec7-like_HUS"/>
    <property type="match status" value="1"/>
</dbReference>
<dbReference type="InterPro" id="IPR056604">
    <property type="entry name" value="GBF1-like_TPR"/>
</dbReference>
<dbReference type="Pfam" id="PF23325">
    <property type="entry name" value="TPR_28"/>
    <property type="match status" value="1"/>
</dbReference>
<dbReference type="OrthoDB" id="10258608at2759"/>
<sequence>MSTSLPAHSPTPALLKHVLLSEILAVTSTMRKNSRWASATPVMTVRDSPALGMNMGLRISSPAHQTRLSGRGNKEAELMAGFLELKRAVTHMQDVRDAVLPDLLAPFFSILRSPLSTGPITSAALSAMHSFFICGLISPESRAIDVALIDLSSTISHCKFEASDSSGDEVVLLKIMTVIQDCLCSAVGKHLGDIEVCEMLETVLTTCCQMRLSETLRRSAETTMHTLVRTVFSKLHYLDPEEEETKLQAAPTDEENDGELRMSVTPKEVVNEEIASSEADSEQTEKSDNLAQKLAAEPPSPPSPVNRPEYGLPSILELLRVLVNVLDPNDQQHTDSTRLTALGILNAAFEASGSKIALFPSLKSIVVDPGCKFLFQLARSENNMVFYWALRTISTILDTMRKDLKLQQELFLTFTIDRLAPPSSPNPAKTNTPALGAIKQRPYSPSTQPGTPAANSPLLKPVDKSDPEAGTVQTRVLVPPARGETRDLILDTLSLIAGHPSFMVDLYTNYDCDINCENLFERLIDFLTKAVYPSQGIGNLETQRNVQYICLELLLSFVNDMASRANGELPSVSWPTEFPSTDSLLQAKSRKQLILAGAARFNAKPKAGLAFLEENSLIYADLSPEVSKHLSLAMFLKGSSRIDKRLLGDFLSKQENGELLKEYIGLFDFKDKPVAEAMREMLEAFRLPGESQQIERIAGTFASTYFAASPDEIKSEDATHVLAYSIIMLNTDQHNKQIKKRMTIDDYKRNLRGVNDGLDFSAEFLQSIFDSIRKREIIMPEEHTGQLGFEYAWKELLARSRQTGKYMVCNTNAFDIEMFKAVWRPVISAIAYAFISFEDDYIIQRAIAGFRQCATLAGHFYLPDVFDFVVVSLSQATTLLSDSLPAEVPIYPIINIEGQSITVSRLSVEFGTNFRGQLAAVVLFNIVNGNGNALREGWTQIFEMFQNLFLHSLLPTRMLQMEDFLGGVTMIPLRGSRPSKSQARNDGGLLSALSSYLMTPYSSDMVVPDATEADVENTLSTIDCITSCRLDELYSQIIQLDPEALVAAVRALEALAHDRTVARLKITVEDTLHPIDDQLPQLPYDPASVFLLETMVSITSQAPQYIEELWPIVFEHLSALLSSPMQYSVLLIERAIVCLLRLCQILAHHVSLRDQVYVAFDLLACLPASVANLVGEQVIAGLILVIQKNGDIIRSQTEWNLIFALIRSTMAHPEAARMSFDLIEGLIAEGPDYSLSVDNFLGLLTILDDFATAASTLQEQQLHKRRRGEPLSSSNSLVISRGKKAVDIFPVLHKNLLSWMQLQMVDEPQAWKNMGLPLLSALGRQSINAAREIRHNAISHLQRILLGSALINDADQPKVEEVFNRVIFPLVDELLRDSVAARDPQGMAETRLRGSALLCKTFMHLELRETRATTDFRLLWIQVLDLLDRLMNVNRGDQLYEAVPESLKNVLLVMNAVEILVPPGAIQNELQRTLWLNTHERMERFLPGFLTEVIPIPPPDSLSTTD</sequence>
<dbReference type="InterPro" id="IPR035999">
    <property type="entry name" value="Sec7_dom_sf"/>
</dbReference>
<dbReference type="Pfam" id="PF01369">
    <property type="entry name" value="Sec7"/>
    <property type="match status" value="1"/>
</dbReference>
<dbReference type="Gene3D" id="1.10.1000.11">
    <property type="entry name" value="Arf Nucleotide-binding Site Opener,domain 2"/>
    <property type="match status" value="1"/>
</dbReference>
<name>A0A0D2NI47_HYPSF</name>
<feature type="region of interest" description="Disordered" evidence="1">
    <location>
        <begin position="242"/>
        <end position="266"/>
    </location>
</feature>
<dbReference type="CDD" id="cd00171">
    <property type="entry name" value="Sec7"/>
    <property type="match status" value="1"/>
</dbReference>
<protein>
    <recommendedName>
        <fullName evidence="2">SEC7 domain-containing protein</fullName>
    </recommendedName>
</protein>
<dbReference type="FunFam" id="1.10.1000.11:FF:000002">
    <property type="entry name" value="Cytohesin 1"/>
    <property type="match status" value="1"/>
</dbReference>
<feature type="domain" description="SEC7" evidence="2">
    <location>
        <begin position="583"/>
        <end position="775"/>
    </location>
</feature>
<dbReference type="GO" id="GO:0005794">
    <property type="term" value="C:Golgi apparatus"/>
    <property type="evidence" value="ECO:0007669"/>
    <property type="project" value="UniProtKB-ARBA"/>
</dbReference>
<dbReference type="STRING" id="945553.A0A0D2NI47"/>
<evidence type="ECO:0000259" key="2">
    <source>
        <dbReference type="PROSITE" id="PS50190"/>
    </source>
</evidence>
<dbReference type="InterPro" id="IPR032691">
    <property type="entry name" value="Mon2/Sec7/BIG1-like_HUS"/>
</dbReference>
<dbReference type="PANTHER" id="PTHR10663">
    <property type="entry name" value="GUANYL-NUCLEOTIDE EXCHANGE FACTOR"/>
    <property type="match status" value="1"/>
</dbReference>
<dbReference type="SUPFAM" id="SSF48425">
    <property type="entry name" value="Sec7 domain"/>
    <property type="match status" value="1"/>
</dbReference>
<dbReference type="Proteomes" id="UP000054270">
    <property type="component" value="Unassembled WGS sequence"/>
</dbReference>
<dbReference type="GO" id="GO:0032012">
    <property type="term" value="P:regulation of ARF protein signal transduction"/>
    <property type="evidence" value="ECO:0007669"/>
    <property type="project" value="InterPro"/>
</dbReference>
<dbReference type="SUPFAM" id="SSF48371">
    <property type="entry name" value="ARM repeat"/>
    <property type="match status" value="1"/>
</dbReference>
<dbReference type="Gene3D" id="1.10.220.20">
    <property type="match status" value="1"/>
</dbReference>
<reference evidence="4" key="1">
    <citation type="submission" date="2014-04" db="EMBL/GenBank/DDBJ databases">
        <title>Evolutionary Origins and Diversification of the Mycorrhizal Mutualists.</title>
        <authorList>
            <consortium name="DOE Joint Genome Institute"/>
            <consortium name="Mycorrhizal Genomics Consortium"/>
            <person name="Kohler A."/>
            <person name="Kuo A."/>
            <person name="Nagy L.G."/>
            <person name="Floudas D."/>
            <person name="Copeland A."/>
            <person name="Barry K.W."/>
            <person name="Cichocki N."/>
            <person name="Veneault-Fourrey C."/>
            <person name="LaButti K."/>
            <person name="Lindquist E.A."/>
            <person name="Lipzen A."/>
            <person name="Lundell T."/>
            <person name="Morin E."/>
            <person name="Murat C."/>
            <person name="Riley R."/>
            <person name="Ohm R."/>
            <person name="Sun H."/>
            <person name="Tunlid A."/>
            <person name="Henrissat B."/>
            <person name="Grigoriev I.V."/>
            <person name="Hibbett D.S."/>
            <person name="Martin F."/>
        </authorList>
    </citation>
    <scope>NUCLEOTIDE SEQUENCE [LARGE SCALE GENOMIC DNA]</scope>
    <source>
        <strain evidence="4">FD-334 SS-4</strain>
    </source>
</reference>
<dbReference type="InterPro" id="IPR023394">
    <property type="entry name" value="Sec7_C_sf"/>
</dbReference>
<evidence type="ECO:0000313" key="3">
    <source>
        <dbReference type="EMBL" id="KJA18604.1"/>
    </source>
</evidence>
<organism evidence="3 4">
    <name type="scientific">Hypholoma sublateritium (strain FD-334 SS-4)</name>
    <dbReference type="NCBI Taxonomy" id="945553"/>
    <lineage>
        <taxon>Eukaryota</taxon>
        <taxon>Fungi</taxon>
        <taxon>Dikarya</taxon>
        <taxon>Basidiomycota</taxon>
        <taxon>Agaricomycotina</taxon>
        <taxon>Agaricomycetes</taxon>
        <taxon>Agaricomycetidae</taxon>
        <taxon>Agaricales</taxon>
        <taxon>Agaricineae</taxon>
        <taxon>Strophariaceae</taxon>
        <taxon>Hypholoma</taxon>
    </lineage>
</organism>
<feature type="compositionally biased region" description="Polar residues" evidence="1">
    <location>
        <begin position="443"/>
        <end position="454"/>
    </location>
</feature>